<dbReference type="EMBL" id="AVOT02012270">
    <property type="protein sequence ID" value="MBW0493841.1"/>
    <property type="molecule type" value="Genomic_DNA"/>
</dbReference>
<dbReference type="Proteomes" id="UP000765509">
    <property type="component" value="Unassembled WGS sequence"/>
</dbReference>
<evidence type="ECO:0000313" key="2">
    <source>
        <dbReference type="Proteomes" id="UP000765509"/>
    </source>
</evidence>
<gene>
    <name evidence="1" type="ORF">O181_033556</name>
</gene>
<proteinExistence type="predicted"/>
<dbReference type="AlphaFoldDB" id="A0A9Q3H773"/>
<sequence length="184" mass="20621">MNVPTSVVKVSATTAHNTKPLFCDCADPTFLVMGVAQENRIYLHCPRKDPRDGWSSGCKFFVWLDDYALKEKLYKTPILVAVRPTFWEHIKVQTLDDVAISITATIGDSKDSVSSFKELEIKGTSKVDQARDLRGVIEIIDQTLSIPNKDLNLSVIMGRIRLMKRVLRTLAEDADLSALSHRTS</sequence>
<organism evidence="1 2">
    <name type="scientific">Austropuccinia psidii MF-1</name>
    <dbReference type="NCBI Taxonomy" id="1389203"/>
    <lineage>
        <taxon>Eukaryota</taxon>
        <taxon>Fungi</taxon>
        <taxon>Dikarya</taxon>
        <taxon>Basidiomycota</taxon>
        <taxon>Pucciniomycotina</taxon>
        <taxon>Pucciniomycetes</taxon>
        <taxon>Pucciniales</taxon>
        <taxon>Sphaerophragmiaceae</taxon>
        <taxon>Austropuccinia</taxon>
    </lineage>
</organism>
<comment type="caution">
    <text evidence="1">The sequence shown here is derived from an EMBL/GenBank/DDBJ whole genome shotgun (WGS) entry which is preliminary data.</text>
</comment>
<protein>
    <submittedName>
        <fullName evidence="1">Uncharacterized protein</fullName>
    </submittedName>
</protein>
<accession>A0A9Q3H773</accession>
<reference evidence="1" key="1">
    <citation type="submission" date="2021-03" db="EMBL/GenBank/DDBJ databases">
        <title>Draft genome sequence of rust myrtle Austropuccinia psidii MF-1, a brazilian biotype.</title>
        <authorList>
            <person name="Quecine M.C."/>
            <person name="Pachon D.M.R."/>
            <person name="Bonatelli M.L."/>
            <person name="Correr F.H."/>
            <person name="Franceschini L.M."/>
            <person name="Leite T.F."/>
            <person name="Margarido G.R.A."/>
            <person name="Almeida C.A."/>
            <person name="Ferrarezi J.A."/>
            <person name="Labate C.A."/>
        </authorList>
    </citation>
    <scope>NUCLEOTIDE SEQUENCE</scope>
    <source>
        <strain evidence="1">MF-1</strain>
    </source>
</reference>
<name>A0A9Q3H773_9BASI</name>
<keyword evidence="2" id="KW-1185">Reference proteome</keyword>
<evidence type="ECO:0000313" key="1">
    <source>
        <dbReference type="EMBL" id="MBW0493841.1"/>
    </source>
</evidence>